<dbReference type="InterPro" id="IPR036515">
    <property type="entry name" value="Transposase_17_sf"/>
</dbReference>
<proteinExistence type="predicted"/>
<dbReference type="GO" id="GO:0043565">
    <property type="term" value="F:sequence-specific DNA binding"/>
    <property type="evidence" value="ECO:0007669"/>
    <property type="project" value="TreeGrafter"/>
</dbReference>
<reference evidence="2 3" key="1">
    <citation type="submission" date="2020-12" db="EMBL/GenBank/DDBJ databases">
        <title>HMF7856_wgs.fasta genome submission.</title>
        <authorList>
            <person name="Kang H."/>
            <person name="Kim H."/>
            <person name="Joh K."/>
        </authorList>
    </citation>
    <scope>NUCLEOTIDE SEQUENCE [LARGE SCALE GENOMIC DNA]</scope>
    <source>
        <strain evidence="2 3">HMF7856</strain>
    </source>
</reference>
<dbReference type="RefSeq" id="WP_157526056.1">
    <property type="nucleotide sequence ID" value="NZ_CP066775.1"/>
</dbReference>
<dbReference type="PANTHER" id="PTHR36966">
    <property type="entry name" value="REP-ASSOCIATED TYROSINE TRANSPOSASE"/>
    <property type="match status" value="1"/>
</dbReference>
<evidence type="ECO:0000259" key="1">
    <source>
        <dbReference type="SMART" id="SM01321"/>
    </source>
</evidence>
<dbReference type="PANTHER" id="PTHR36966:SF1">
    <property type="entry name" value="REP-ASSOCIATED TYROSINE TRANSPOSASE"/>
    <property type="match status" value="1"/>
</dbReference>
<evidence type="ECO:0000313" key="3">
    <source>
        <dbReference type="Proteomes" id="UP000429232"/>
    </source>
</evidence>
<accession>A0A7T7JFF8</accession>
<sequence length="176" mass="21135">MADINFDHHAQFFTVTILKWHCLLEDNKFKDVIVSSLQFLKERGYIEVYAFVIMPNHIHLIWQIQDGYLLSSIQQRFLKFTAQKMKYILLDSEDPKLDFFKVNAKDRLHQFWERNPLSVDLWSPAVFEQKLDYIHNNPLQDKWQLATETKDYHYSSANFYESGLDHFNLLTHHRGI</sequence>
<protein>
    <submittedName>
        <fullName evidence="2">Transposase</fullName>
    </submittedName>
</protein>
<dbReference type="EMBL" id="CP066775">
    <property type="protein sequence ID" value="QQL48417.1"/>
    <property type="molecule type" value="Genomic_DNA"/>
</dbReference>
<dbReference type="Gene3D" id="3.30.70.1290">
    <property type="entry name" value="Transposase IS200-like"/>
    <property type="match status" value="1"/>
</dbReference>
<dbReference type="Proteomes" id="UP000429232">
    <property type="component" value="Chromosome"/>
</dbReference>
<dbReference type="SUPFAM" id="SSF143422">
    <property type="entry name" value="Transposase IS200-like"/>
    <property type="match status" value="1"/>
</dbReference>
<dbReference type="GO" id="GO:0006313">
    <property type="term" value="P:DNA transposition"/>
    <property type="evidence" value="ECO:0007669"/>
    <property type="project" value="InterPro"/>
</dbReference>
<name>A0A7T7JFF8_9SPHI</name>
<dbReference type="GO" id="GO:0004803">
    <property type="term" value="F:transposase activity"/>
    <property type="evidence" value="ECO:0007669"/>
    <property type="project" value="InterPro"/>
</dbReference>
<organism evidence="2 3">
    <name type="scientific">Mucilaginibacter ginkgonis</name>
    <dbReference type="NCBI Taxonomy" id="2682091"/>
    <lineage>
        <taxon>Bacteria</taxon>
        <taxon>Pseudomonadati</taxon>
        <taxon>Bacteroidota</taxon>
        <taxon>Sphingobacteriia</taxon>
        <taxon>Sphingobacteriales</taxon>
        <taxon>Sphingobacteriaceae</taxon>
        <taxon>Mucilaginibacter</taxon>
    </lineage>
</organism>
<dbReference type="AlphaFoldDB" id="A0A7T7JFF8"/>
<gene>
    <name evidence="2" type="ORF">GO620_009440</name>
</gene>
<keyword evidence="3" id="KW-1185">Reference proteome</keyword>
<dbReference type="InterPro" id="IPR052715">
    <property type="entry name" value="RAYT_transposase"/>
</dbReference>
<dbReference type="KEGG" id="mgik:GO620_009440"/>
<dbReference type="SMART" id="SM01321">
    <property type="entry name" value="Y1_Tnp"/>
    <property type="match status" value="1"/>
</dbReference>
<evidence type="ECO:0000313" key="2">
    <source>
        <dbReference type="EMBL" id="QQL48417.1"/>
    </source>
</evidence>
<dbReference type="InterPro" id="IPR002686">
    <property type="entry name" value="Transposase_17"/>
</dbReference>
<feature type="domain" description="Transposase IS200-like" evidence="1">
    <location>
        <begin position="6"/>
        <end position="137"/>
    </location>
</feature>